<dbReference type="GO" id="GO:0003723">
    <property type="term" value="F:RNA binding"/>
    <property type="evidence" value="ECO:0007669"/>
    <property type="project" value="InterPro"/>
</dbReference>
<gene>
    <name evidence="4" type="ORF">NYM_LOCUS27542</name>
</gene>
<accession>A0A5K1GEK6</accession>
<dbReference type="PROSITE" id="PS51257">
    <property type="entry name" value="PROKAR_LIPOPROTEIN"/>
    <property type="match status" value="1"/>
</dbReference>
<feature type="repeat" description="PPR" evidence="3">
    <location>
        <begin position="153"/>
        <end position="187"/>
    </location>
</feature>
<dbReference type="InterPro" id="IPR046848">
    <property type="entry name" value="E_motif"/>
</dbReference>
<dbReference type="Pfam" id="PF01535">
    <property type="entry name" value="PPR"/>
    <property type="match status" value="1"/>
</dbReference>
<dbReference type="Pfam" id="PF13041">
    <property type="entry name" value="PPR_2"/>
    <property type="match status" value="3"/>
</dbReference>
<dbReference type="InterPro" id="IPR002885">
    <property type="entry name" value="PPR_rpt"/>
</dbReference>
<evidence type="ECO:0008006" key="5">
    <source>
        <dbReference type="Google" id="ProtNLM"/>
    </source>
</evidence>
<evidence type="ECO:0000256" key="2">
    <source>
        <dbReference type="ARBA" id="ARBA00022737"/>
    </source>
</evidence>
<feature type="repeat" description="PPR" evidence="3">
    <location>
        <begin position="122"/>
        <end position="152"/>
    </location>
</feature>
<keyword evidence="2" id="KW-0677">Repeat</keyword>
<dbReference type="GO" id="GO:0009451">
    <property type="term" value="P:RNA modification"/>
    <property type="evidence" value="ECO:0007669"/>
    <property type="project" value="InterPro"/>
</dbReference>
<dbReference type="Gene3D" id="1.25.40.10">
    <property type="entry name" value="Tetratricopeptide repeat domain"/>
    <property type="match status" value="3"/>
</dbReference>
<dbReference type="EMBL" id="LR721787">
    <property type="protein sequence ID" value="VVW75577.1"/>
    <property type="molecule type" value="Genomic_DNA"/>
</dbReference>
<dbReference type="AlphaFoldDB" id="A0A5K1GEK6"/>
<reference evidence="4" key="1">
    <citation type="submission" date="2019-09" db="EMBL/GenBank/DDBJ databases">
        <authorList>
            <person name="Zhang L."/>
        </authorList>
    </citation>
    <scope>NUCLEOTIDE SEQUENCE</scope>
</reference>
<protein>
    <recommendedName>
        <fullName evidence="5">Pentacotripeptide-repeat region of PRORP domain-containing protein</fullName>
    </recommendedName>
</protein>
<proteinExistence type="inferred from homology"/>
<dbReference type="PANTHER" id="PTHR47926">
    <property type="entry name" value="PENTATRICOPEPTIDE REPEAT-CONTAINING PROTEIN"/>
    <property type="match status" value="1"/>
</dbReference>
<dbReference type="Gramene" id="NC9G0172550.1">
    <property type="protein sequence ID" value="NC9G0172550.1:cds"/>
    <property type="gene ID" value="NC9G0172550"/>
</dbReference>
<organism evidence="4">
    <name type="scientific">Nymphaea colorata</name>
    <name type="common">pocket water lily</name>
    <dbReference type="NCBI Taxonomy" id="210225"/>
    <lineage>
        <taxon>Eukaryota</taxon>
        <taxon>Viridiplantae</taxon>
        <taxon>Streptophyta</taxon>
        <taxon>Embryophyta</taxon>
        <taxon>Tracheophyta</taxon>
        <taxon>Spermatophyta</taxon>
        <taxon>Magnoliopsida</taxon>
        <taxon>Nymphaeales</taxon>
        <taxon>Nymphaeaceae</taxon>
        <taxon>Nymphaea</taxon>
    </lineage>
</organism>
<dbReference type="FunFam" id="1.25.40.10:FF:000184">
    <property type="entry name" value="Pentatricopeptide repeat-containing protein, chloroplastic"/>
    <property type="match status" value="1"/>
</dbReference>
<dbReference type="InterPro" id="IPR046849">
    <property type="entry name" value="E2_motif"/>
</dbReference>
<evidence type="ECO:0000256" key="1">
    <source>
        <dbReference type="ARBA" id="ARBA00006643"/>
    </source>
</evidence>
<dbReference type="FunFam" id="1.25.40.10:FF:000333">
    <property type="entry name" value="Pentatricopeptide repeat-containing protein"/>
    <property type="match status" value="1"/>
</dbReference>
<dbReference type="NCBIfam" id="TIGR00756">
    <property type="entry name" value="PPR"/>
    <property type="match status" value="6"/>
</dbReference>
<dbReference type="InterPro" id="IPR011990">
    <property type="entry name" value="TPR-like_helical_dom_sf"/>
</dbReference>
<feature type="repeat" description="PPR" evidence="3">
    <location>
        <begin position="52"/>
        <end position="86"/>
    </location>
</feature>
<dbReference type="FunFam" id="1.25.40.10:FF:000470">
    <property type="entry name" value="Pentatricopeptide repeat-containing protein At5g66520"/>
    <property type="match status" value="1"/>
</dbReference>
<sequence>MKELKQIHAQTIVSGCILEEYFSSRILSFCAISEHGELDYAYGVFHQLARPPVFAWNAIIRGFSKSKAPIRAISLYTQMLVAGVSPDNFTFPFVLKACARLLSPRLGEPVHVHVTKNGLELNIFIQNSLMHMYSSCGDITSARKVFDEMPHRNLVAWNTMVDGYAKCGDVGCARLLFDRMTERDVVTWSAMIAGYVQSEDYTEALAIFEKMKVAVVKANEVTMVSVLCACAHLGALDQGRRVHAYIEDNQFKMTIQLSTALVDMYAKCGSIEEAIEAFQAVPPRQTDVLIWNAIIGGFAMHGLSKESLELFEEMLQAKVRPDEITYLALLSACAHAGLVEEAWRFFETLKRHGMTPKVEHYACMVDILGRAGHVDAAYEFINRLPIEPTAPILGALFNGCKIHGRLDIGELVGKRLIKLEPGHDGRYIGLSNIYADANRWNDARKMRAMMEDRGVKKSPGHSCIDVNGMLHRFIAQDKTHPQAGEIYVLLDDLSNQIKLEADVEEQVCSVGW</sequence>
<dbReference type="InterPro" id="IPR046960">
    <property type="entry name" value="PPR_At4g14850-like_plant"/>
</dbReference>
<evidence type="ECO:0000313" key="4">
    <source>
        <dbReference type="EMBL" id="VVW75577.1"/>
    </source>
</evidence>
<feature type="repeat" description="PPR" evidence="3">
    <location>
        <begin position="287"/>
        <end position="321"/>
    </location>
</feature>
<feature type="repeat" description="PPR" evidence="3">
    <location>
        <begin position="322"/>
        <end position="356"/>
    </location>
</feature>
<dbReference type="Pfam" id="PF20430">
    <property type="entry name" value="Eplus_motif"/>
    <property type="match status" value="1"/>
</dbReference>
<dbReference type="Pfam" id="PF20431">
    <property type="entry name" value="E_motif"/>
    <property type="match status" value="1"/>
</dbReference>
<evidence type="ECO:0000256" key="3">
    <source>
        <dbReference type="PROSITE-ProRule" id="PRU00708"/>
    </source>
</evidence>
<dbReference type="SUPFAM" id="SSF48452">
    <property type="entry name" value="TPR-like"/>
    <property type="match status" value="1"/>
</dbReference>
<comment type="similarity">
    <text evidence="1">Belongs to the PPR family. PCMP-H subfamily.</text>
</comment>
<dbReference type="PROSITE" id="PS51375">
    <property type="entry name" value="PPR"/>
    <property type="match status" value="5"/>
</dbReference>
<name>A0A5K1GEK6_9MAGN</name>
<dbReference type="PANTHER" id="PTHR47926:SF483">
    <property type="entry name" value="TETRATRICOPEPTIDE-LIKE HELICAL DOMAIN SUPERFAMILY"/>
    <property type="match status" value="1"/>
</dbReference>
<dbReference type="Pfam" id="PF12854">
    <property type="entry name" value="PPR_1"/>
    <property type="match status" value="1"/>
</dbReference>